<keyword evidence="2" id="KW-1185">Reference proteome</keyword>
<gene>
    <name evidence="1" type="ORF">T02_7348</name>
</gene>
<evidence type="ECO:0000313" key="1">
    <source>
        <dbReference type="EMBL" id="KRZ32386.1"/>
    </source>
</evidence>
<evidence type="ECO:0000313" key="2">
    <source>
        <dbReference type="Proteomes" id="UP000054721"/>
    </source>
</evidence>
<name>A0A0V1JBM7_9BILA</name>
<dbReference type="Proteomes" id="UP000054721">
    <property type="component" value="Unassembled WGS sequence"/>
</dbReference>
<sequence>MSLMAEMSLPRTEIFDKHFVEKIELGLLALFA</sequence>
<reference evidence="1 2" key="1">
    <citation type="submission" date="2015-05" db="EMBL/GenBank/DDBJ databases">
        <title>Evolution of Trichinella species and genotypes.</title>
        <authorList>
            <person name="Korhonen P.K."/>
            <person name="Edoardo P."/>
            <person name="Giuseppe L.R."/>
            <person name="Gasser R.B."/>
        </authorList>
    </citation>
    <scope>NUCLEOTIDE SEQUENCE [LARGE SCALE GENOMIC DNA]</scope>
    <source>
        <strain evidence="1">ISS10</strain>
    </source>
</reference>
<accession>A0A0V1JBM7</accession>
<proteinExistence type="predicted"/>
<organism evidence="1 2">
    <name type="scientific">Trichinella nativa</name>
    <dbReference type="NCBI Taxonomy" id="6335"/>
    <lineage>
        <taxon>Eukaryota</taxon>
        <taxon>Metazoa</taxon>
        <taxon>Ecdysozoa</taxon>
        <taxon>Nematoda</taxon>
        <taxon>Enoplea</taxon>
        <taxon>Dorylaimia</taxon>
        <taxon>Trichinellida</taxon>
        <taxon>Trichinellidae</taxon>
        <taxon>Trichinella</taxon>
    </lineage>
</organism>
<comment type="caution">
    <text evidence="1">The sequence shown here is derived from an EMBL/GenBank/DDBJ whole genome shotgun (WGS) entry which is preliminary data.</text>
</comment>
<dbReference type="AlphaFoldDB" id="A0A0V1JBM7"/>
<dbReference type="EMBL" id="JYDW01003989">
    <property type="protein sequence ID" value="KRZ32386.1"/>
    <property type="molecule type" value="Genomic_DNA"/>
</dbReference>
<protein>
    <submittedName>
        <fullName evidence="1">Uncharacterized protein</fullName>
    </submittedName>
</protein>